<evidence type="ECO:0000256" key="1">
    <source>
        <dbReference type="SAM" id="MobiDB-lite"/>
    </source>
</evidence>
<sequence length="259" mass="28542">MGIFYSVLDLFSMGILYSVLEFFQSVVAKLFRYEREEDQDIEMGFAEPQNASSSASSSHSSTPPPHTSLSLSLSPSPSPTPSLSPSSTPLSPSPWPSPSPSPSPFPSPSASPSSSPIDLPLWARESLPVDPAETLQRMEAMDSCAQRHTTIHESWMYRPFGSAYLPDHYELLGALRGVDFREKSNSFAHEYGRLHGSNETAGCIFRRISVQYTRALQLVAQLLEELDKVEKEAVEKFSKGDSSKDGSPSSEDDSSRDDW</sequence>
<gene>
    <name evidence="2" type="ORF">EI97DRAFT_503152</name>
</gene>
<evidence type="ECO:0000313" key="3">
    <source>
        <dbReference type="Proteomes" id="UP000800097"/>
    </source>
</evidence>
<reference evidence="2" key="1">
    <citation type="journal article" date="2020" name="Stud. Mycol.">
        <title>101 Dothideomycetes genomes: a test case for predicting lifestyles and emergence of pathogens.</title>
        <authorList>
            <person name="Haridas S."/>
            <person name="Albert R."/>
            <person name="Binder M."/>
            <person name="Bloem J."/>
            <person name="Labutti K."/>
            <person name="Salamov A."/>
            <person name="Andreopoulos B."/>
            <person name="Baker S."/>
            <person name="Barry K."/>
            <person name="Bills G."/>
            <person name="Bluhm B."/>
            <person name="Cannon C."/>
            <person name="Castanera R."/>
            <person name="Culley D."/>
            <person name="Daum C."/>
            <person name="Ezra D."/>
            <person name="Gonzalez J."/>
            <person name="Henrissat B."/>
            <person name="Kuo A."/>
            <person name="Liang C."/>
            <person name="Lipzen A."/>
            <person name="Lutzoni F."/>
            <person name="Magnuson J."/>
            <person name="Mondo S."/>
            <person name="Nolan M."/>
            <person name="Ohm R."/>
            <person name="Pangilinan J."/>
            <person name="Park H.-J."/>
            <person name="Ramirez L."/>
            <person name="Alfaro M."/>
            <person name="Sun H."/>
            <person name="Tritt A."/>
            <person name="Yoshinaga Y."/>
            <person name="Zwiers L.-H."/>
            <person name="Turgeon B."/>
            <person name="Goodwin S."/>
            <person name="Spatafora J."/>
            <person name="Crous P."/>
            <person name="Grigoriev I."/>
        </authorList>
    </citation>
    <scope>NUCLEOTIDE SEQUENCE</scope>
    <source>
        <strain evidence="2">CBS 379.55</strain>
    </source>
</reference>
<feature type="compositionally biased region" description="Pro residues" evidence="1">
    <location>
        <begin position="91"/>
        <end position="109"/>
    </location>
</feature>
<name>A0A6A6JBT0_WESOR</name>
<keyword evidence="3" id="KW-1185">Reference proteome</keyword>
<feature type="compositionally biased region" description="Low complexity" evidence="1">
    <location>
        <begin position="52"/>
        <end position="75"/>
    </location>
</feature>
<feature type="compositionally biased region" description="Acidic residues" evidence="1">
    <location>
        <begin position="250"/>
        <end position="259"/>
    </location>
</feature>
<organism evidence="2 3">
    <name type="scientific">Westerdykella ornata</name>
    <dbReference type="NCBI Taxonomy" id="318751"/>
    <lineage>
        <taxon>Eukaryota</taxon>
        <taxon>Fungi</taxon>
        <taxon>Dikarya</taxon>
        <taxon>Ascomycota</taxon>
        <taxon>Pezizomycotina</taxon>
        <taxon>Dothideomycetes</taxon>
        <taxon>Pleosporomycetidae</taxon>
        <taxon>Pleosporales</taxon>
        <taxon>Sporormiaceae</taxon>
        <taxon>Westerdykella</taxon>
    </lineage>
</organism>
<feature type="region of interest" description="Disordered" evidence="1">
    <location>
        <begin position="44"/>
        <end position="117"/>
    </location>
</feature>
<dbReference type="AlphaFoldDB" id="A0A6A6JBT0"/>
<protein>
    <submittedName>
        <fullName evidence="2">Uncharacterized protein</fullName>
    </submittedName>
</protein>
<dbReference type="GeneID" id="54555948"/>
<feature type="compositionally biased region" description="Basic and acidic residues" evidence="1">
    <location>
        <begin position="234"/>
        <end position="244"/>
    </location>
</feature>
<dbReference type="EMBL" id="ML986507">
    <property type="protein sequence ID" value="KAF2273745.1"/>
    <property type="molecule type" value="Genomic_DNA"/>
</dbReference>
<evidence type="ECO:0000313" key="2">
    <source>
        <dbReference type="EMBL" id="KAF2273745.1"/>
    </source>
</evidence>
<feature type="region of interest" description="Disordered" evidence="1">
    <location>
        <begin position="234"/>
        <end position="259"/>
    </location>
</feature>
<proteinExistence type="predicted"/>
<dbReference type="RefSeq" id="XP_033651284.1">
    <property type="nucleotide sequence ID" value="XM_033802773.1"/>
</dbReference>
<accession>A0A6A6JBT0</accession>
<dbReference type="Proteomes" id="UP000800097">
    <property type="component" value="Unassembled WGS sequence"/>
</dbReference>